<organism evidence="2 3">
    <name type="scientific">Portunus trituberculatus</name>
    <name type="common">Swimming crab</name>
    <name type="synonym">Neptunus trituberculatus</name>
    <dbReference type="NCBI Taxonomy" id="210409"/>
    <lineage>
        <taxon>Eukaryota</taxon>
        <taxon>Metazoa</taxon>
        <taxon>Ecdysozoa</taxon>
        <taxon>Arthropoda</taxon>
        <taxon>Crustacea</taxon>
        <taxon>Multicrustacea</taxon>
        <taxon>Malacostraca</taxon>
        <taxon>Eumalacostraca</taxon>
        <taxon>Eucarida</taxon>
        <taxon>Decapoda</taxon>
        <taxon>Pleocyemata</taxon>
        <taxon>Brachyura</taxon>
        <taxon>Eubrachyura</taxon>
        <taxon>Portunoidea</taxon>
        <taxon>Portunidae</taxon>
        <taxon>Portuninae</taxon>
        <taxon>Portunus</taxon>
    </lineage>
</organism>
<name>A0A5B7F9C9_PORTR</name>
<comment type="caution">
    <text evidence="2">The sequence shown here is derived from an EMBL/GenBank/DDBJ whole genome shotgun (WGS) entry which is preliminary data.</text>
</comment>
<evidence type="ECO:0000313" key="3">
    <source>
        <dbReference type="Proteomes" id="UP000324222"/>
    </source>
</evidence>
<dbReference type="AlphaFoldDB" id="A0A5B7F9C9"/>
<proteinExistence type="predicted"/>
<dbReference type="EMBL" id="VSRR010005150">
    <property type="protein sequence ID" value="MPC41688.1"/>
    <property type="molecule type" value="Genomic_DNA"/>
</dbReference>
<dbReference type="Proteomes" id="UP000324222">
    <property type="component" value="Unassembled WGS sequence"/>
</dbReference>
<evidence type="ECO:0000256" key="1">
    <source>
        <dbReference type="SAM" id="MobiDB-lite"/>
    </source>
</evidence>
<dbReference type="GO" id="GO:0016301">
    <property type="term" value="F:kinase activity"/>
    <property type="evidence" value="ECO:0007669"/>
    <property type="project" value="UniProtKB-KW"/>
</dbReference>
<evidence type="ECO:0000313" key="2">
    <source>
        <dbReference type="EMBL" id="MPC41688.1"/>
    </source>
</evidence>
<accession>A0A5B7F9C9</accession>
<dbReference type="OrthoDB" id="18042at2759"/>
<keyword evidence="3" id="KW-1185">Reference proteome</keyword>
<keyword evidence="2" id="KW-0418">Kinase</keyword>
<feature type="region of interest" description="Disordered" evidence="1">
    <location>
        <begin position="54"/>
        <end position="78"/>
    </location>
</feature>
<sequence>MKAAASVLTCPERPNLEGLGGVPSIRPLETLHNALSLRQLDGFLERMALAQFRTPLSSPPKMPSTPRHPRTQPLPLGLQSPSSIKTSARTEPKQAVFDPLCLILLKSLGLLILLGITSSVIQHLASDFIQHRHITQANRLLNTPAPLVDNSLPLFKTITASAAACLSSLNLPPKPPAMSPSVAKKTRKSLTLKVKLDIIQTRERREN</sequence>
<keyword evidence="2" id="KW-0808">Transferase</keyword>
<protein>
    <submittedName>
        <fullName evidence="2">Inositol hexakisphosphate and diphosphoinositol-pentakisphosphate kinase</fullName>
    </submittedName>
</protein>
<gene>
    <name evidence="2" type="ORF">E2C01_035288</name>
</gene>
<reference evidence="2 3" key="1">
    <citation type="submission" date="2019-05" db="EMBL/GenBank/DDBJ databases">
        <title>Another draft genome of Portunus trituberculatus and its Hox gene families provides insights of decapod evolution.</title>
        <authorList>
            <person name="Jeong J.-H."/>
            <person name="Song I."/>
            <person name="Kim S."/>
            <person name="Choi T."/>
            <person name="Kim D."/>
            <person name="Ryu S."/>
            <person name="Kim W."/>
        </authorList>
    </citation>
    <scope>NUCLEOTIDE SEQUENCE [LARGE SCALE GENOMIC DNA]</scope>
    <source>
        <tissue evidence="2">Muscle</tissue>
    </source>
</reference>